<gene>
    <name evidence="3" type="ORF">CRM94_14985</name>
</gene>
<dbReference type="SUPFAM" id="SSF53850">
    <property type="entry name" value="Periplasmic binding protein-like II"/>
    <property type="match status" value="1"/>
</dbReference>
<dbReference type="CDD" id="cd13623">
    <property type="entry name" value="PBP2_AA_hypothetical"/>
    <property type="match status" value="1"/>
</dbReference>
<dbReference type="Pfam" id="PF00497">
    <property type="entry name" value="SBP_bac_3"/>
    <property type="match status" value="1"/>
</dbReference>
<dbReference type="PANTHER" id="PTHR35936:SF17">
    <property type="entry name" value="ARGININE-BINDING EXTRACELLULAR PROTEIN ARTP"/>
    <property type="match status" value="1"/>
</dbReference>
<proteinExistence type="predicted"/>
<name>A0A2A7SIK5_BURGA</name>
<dbReference type="AlphaFoldDB" id="A0A2A7SIK5"/>
<dbReference type="RefSeq" id="WP_096751671.1">
    <property type="nucleotide sequence ID" value="NZ_CADEPO010000008.1"/>
</dbReference>
<dbReference type="PANTHER" id="PTHR35936">
    <property type="entry name" value="MEMBRANE-BOUND LYTIC MUREIN TRANSGLYCOSYLASE F"/>
    <property type="match status" value="1"/>
</dbReference>
<dbReference type="Gene3D" id="3.40.190.10">
    <property type="entry name" value="Periplasmic binding protein-like II"/>
    <property type="match status" value="2"/>
</dbReference>
<organism evidence="3 4">
    <name type="scientific">Burkholderia gladioli</name>
    <name type="common">Pseudomonas marginata</name>
    <name type="synonym">Phytomonas marginata</name>
    <dbReference type="NCBI Taxonomy" id="28095"/>
    <lineage>
        <taxon>Bacteria</taxon>
        <taxon>Pseudomonadati</taxon>
        <taxon>Pseudomonadota</taxon>
        <taxon>Betaproteobacteria</taxon>
        <taxon>Burkholderiales</taxon>
        <taxon>Burkholderiaceae</taxon>
        <taxon>Burkholderia</taxon>
    </lineage>
</organism>
<reference evidence="4" key="1">
    <citation type="submission" date="2017-09" db="EMBL/GenBank/DDBJ databases">
        <title>FDA dAtabase for Regulatory Grade micrObial Sequences (FDA-ARGOS): Supporting development and validation of Infectious Disease Dx tests.</title>
        <authorList>
            <person name="Minogue T."/>
            <person name="Wolcott M."/>
            <person name="Wasieloski L."/>
            <person name="Aguilar W."/>
            <person name="Moore D."/>
            <person name="Tallon L."/>
            <person name="Sadzewicz L."/>
            <person name="Ott S."/>
            <person name="Zhao X."/>
            <person name="Nagaraj S."/>
            <person name="Vavikolanu K."/>
            <person name="Aluvathingal J."/>
            <person name="Nadendla S."/>
            <person name="Sichtig H."/>
        </authorList>
    </citation>
    <scope>NUCLEOTIDE SEQUENCE [LARGE SCALE GENOMIC DNA]</scope>
    <source>
        <strain evidence="4">FDAARGOS_390</strain>
    </source>
</reference>
<protein>
    <submittedName>
        <fullName evidence="3">ABC transporter substrate-binding protein</fullName>
    </submittedName>
</protein>
<comment type="caution">
    <text evidence="3">The sequence shown here is derived from an EMBL/GenBank/DDBJ whole genome shotgun (WGS) entry which is preliminary data.</text>
</comment>
<feature type="domain" description="Solute-binding protein family 3/N-terminal" evidence="2">
    <location>
        <begin position="20"/>
        <end position="242"/>
    </location>
</feature>
<evidence type="ECO:0000259" key="2">
    <source>
        <dbReference type="SMART" id="SM00062"/>
    </source>
</evidence>
<sequence>MNLDPAIASAIVSAFAPHGVLRASINLGNPILAGHDPASGAPAGVSVDLARALGAQLGVPVELVVFATAGESVAAVGDERADVGFFAIDPLRAESIAFTSPYVLIEGCYLVREASPIRANEEVDRPGVRVTVGKGSAYDLFLTRELKAAAIERAPSSPTVVSTFLAEGHDVAAGVKQQLEADAARQPGLRLLDGRFMVIRQAMGLPRSRGQAAAEALDAFVEARKASGFVAEALARHHVAGASVAPAGRG</sequence>
<dbReference type="SMART" id="SM00062">
    <property type="entry name" value="PBPb"/>
    <property type="match status" value="1"/>
</dbReference>
<evidence type="ECO:0000256" key="1">
    <source>
        <dbReference type="ARBA" id="ARBA00022729"/>
    </source>
</evidence>
<dbReference type="Proteomes" id="UP000220629">
    <property type="component" value="Unassembled WGS sequence"/>
</dbReference>
<evidence type="ECO:0000313" key="4">
    <source>
        <dbReference type="Proteomes" id="UP000220629"/>
    </source>
</evidence>
<accession>A0A2A7SIK5</accession>
<keyword evidence="1" id="KW-0732">Signal</keyword>
<dbReference type="EMBL" id="PDDY01000001">
    <property type="protein sequence ID" value="PEH43346.1"/>
    <property type="molecule type" value="Genomic_DNA"/>
</dbReference>
<evidence type="ECO:0000313" key="3">
    <source>
        <dbReference type="EMBL" id="PEH43346.1"/>
    </source>
</evidence>
<dbReference type="InterPro" id="IPR001638">
    <property type="entry name" value="Solute-binding_3/MltF_N"/>
</dbReference>